<evidence type="ECO:0000256" key="1">
    <source>
        <dbReference type="ARBA" id="ARBA00004370"/>
    </source>
</evidence>
<organism evidence="7 8">
    <name type="scientific">Trichostrongylus colubriformis</name>
    <name type="common">Black scour worm</name>
    <dbReference type="NCBI Taxonomy" id="6319"/>
    <lineage>
        <taxon>Eukaryota</taxon>
        <taxon>Metazoa</taxon>
        <taxon>Ecdysozoa</taxon>
        <taxon>Nematoda</taxon>
        <taxon>Chromadorea</taxon>
        <taxon>Rhabditida</taxon>
        <taxon>Rhabditina</taxon>
        <taxon>Rhabditomorpha</taxon>
        <taxon>Strongyloidea</taxon>
        <taxon>Trichostrongylidae</taxon>
        <taxon>Trichostrongylus</taxon>
    </lineage>
</organism>
<keyword evidence="3 5" id="KW-1133">Transmembrane helix</keyword>
<dbReference type="PROSITE" id="PS50262">
    <property type="entry name" value="G_PROTEIN_RECEP_F1_2"/>
    <property type="match status" value="1"/>
</dbReference>
<comment type="subcellular location">
    <subcellularLocation>
        <location evidence="1">Membrane</location>
    </subcellularLocation>
</comment>
<protein>
    <recommendedName>
        <fullName evidence="6">G-protein coupled receptors family 1 profile domain-containing protein</fullName>
    </recommendedName>
</protein>
<sequence>MGTERVIACVTPIFFIKYVRERTIHLCAVSVIAVVLFCAVGMTLAIMNNANGYVKFDCGRKATFSVSYAQSIYYWEMLGYFFSLVMNIIAYIKARSIIKSTAIREQMKRIRYGLALGVLSTILVSVPNVKSLFLDQLRFVGLDEWVSQMFNWASIINSSFNIIVYFCLHRDFHDEFIRIFRLQCIARRPPITIVEPTKFTVS</sequence>
<evidence type="ECO:0000256" key="4">
    <source>
        <dbReference type="ARBA" id="ARBA00023136"/>
    </source>
</evidence>
<evidence type="ECO:0000256" key="2">
    <source>
        <dbReference type="ARBA" id="ARBA00022692"/>
    </source>
</evidence>
<keyword evidence="2 5" id="KW-0812">Transmembrane</keyword>
<accession>A0AAN8IYU3</accession>
<evidence type="ECO:0000313" key="8">
    <source>
        <dbReference type="Proteomes" id="UP001331761"/>
    </source>
</evidence>
<gene>
    <name evidence="7" type="ORF">GCK32_016241</name>
</gene>
<feature type="transmembrane region" description="Helical" evidence="5">
    <location>
        <begin position="24"/>
        <end position="47"/>
    </location>
</feature>
<dbReference type="SUPFAM" id="SSF81321">
    <property type="entry name" value="Family A G protein-coupled receptor-like"/>
    <property type="match status" value="1"/>
</dbReference>
<dbReference type="Proteomes" id="UP001331761">
    <property type="component" value="Unassembled WGS sequence"/>
</dbReference>
<feature type="transmembrane region" description="Helical" evidence="5">
    <location>
        <begin position="112"/>
        <end position="129"/>
    </location>
</feature>
<reference evidence="7 8" key="1">
    <citation type="submission" date="2019-10" db="EMBL/GenBank/DDBJ databases">
        <title>Assembly and Annotation for the nematode Trichostrongylus colubriformis.</title>
        <authorList>
            <person name="Martin J."/>
        </authorList>
    </citation>
    <scope>NUCLEOTIDE SEQUENCE [LARGE SCALE GENOMIC DNA]</scope>
    <source>
        <strain evidence="7">G859</strain>
        <tissue evidence="7">Whole worm</tissue>
    </source>
</reference>
<evidence type="ECO:0000256" key="3">
    <source>
        <dbReference type="ARBA" id="ARBA00022989"/>
    </source>
</evidence>
<feature type="transmembrane region" description="Helical" evidence="5">
    <location>
        <begin position="149"/>
        <end position="168"/>
    </location>
</feature>
<proteinExistence type="predicted"/>
<keyword evidence="4 5" id="KW-0472">Membrane</keyword>
<evidence type="ECO:0000313" key="7">
    <source>
        <dbReference type="EMBL" id="KAK5969664.1"/>
    </source>
</evidence>
<feature type="domain" description="G-protein coupled receptors family 1 profile" evidence="6">
    <location>
        <begin position="1"/>
        <end position="165"/>
    </location>
</feature>
<dbReference type="GO" id="GO:0016020">
    <property type="term" value="C:membrane"/>
    <property type="evidence" value="ECO:0007669"/>
    <property type="project" value="UniProtKB-SubCell"/>
</dbReference>
<evidence type="ECO:0000256" key="5">
    <source>
        <dbReference type="SAM" id="Phobius"/>
    </source>
</evidence>
<dbReference type="Gene3D" id="1.20.1070.10">
    <property type="entry name" value="Rhodopsin 7-helix transmembrane proteins"/>
    <property type="match status" value="1"/>
</dbReference>
<feature type="transmembrane region" description="Helical" evidence="5">
    <location>
        <begin position="72"/>
        <end position="92"/>
    </location>
</feature>
<dbReference type="AlphaFoldDB" id="A0AAN8IYU3"/>
<dbReference type="EMBL" id="WIXE01019902">
    <property type="protein sequence ID" value="KAK5969664.1"/>
    <property type="molecule type" value="Genomic_DNA"/>
</dbReference>
<keyword evidence="8" id="KW-1185">Reference proteome</keyword>
<dbReference type="InterPro" id="IPR017452">
    <property type="entry name" value="GPCR_Rhodpsn_7TM"/>
</dbReference>
<name>A0AAN8IYU3_TRICO</name>
<evidence type="ECO:0000259" key="6">
    <source>
        <dbReference type="PROSITE" id="PS50262"/>
    </source>
</evidence>
<comment type="caution">
    <text evidence="7">The sequence shown here is derived from an EMBL/GenBank/DDBJ whole genome shotgun (WGS) entry which is preliminary data.</text>
</comment>